<protein>
    <submittedName>
        <fullName evidence="1">Uncharacterized protein</fullName>
    </submittedName>
</protein>
<gene>
    <name evidence="1" type="ORF">GCM10012284_54460</name>
</gene>
<dbReference type="Proteomes" id="UP000656042">
    <property type="component" value="Unassembled WGS sequence"/>
</dbReference>
<organism evidence="1 2">
    <name type="scientific">Mangrovihabitans endophyticus</name>
    <dbReference type="NCBI Taxonomy" id="1751298"/>
    <lineage>
        <taxon>Bacteria</taxon>
        <taxon>Bacillati</taxon>
        <taxon>Actinomycetota</taxon>
        <taxon>Actinomycetes</taxon>
        <taxon>Micromonosporales</taxon>
        <taxon>Micromonosporaceae</taxon>
        <taxon>Mangrovihabitans</taxon>
    </lineage>
</organism>
<evidence type="ECO:0000313" key="2">
    <source>
        <dbReference type="Proteomes" id="UP000656042"/>
    </source>
</evidence>
<dbReference type="EMBL" id="BMMX01000039">
    <property type="protein sequence ID" value="GGL12909.1"/>
    <property type="molecule type" value="Genomic_DNA"/>
</dbReference>
<reference evidence="1" key="2">
    <citation type="submission" date="2020-09" db="EMBL/GenBank/DDBJ databases">
        <authorList>
            <person name="Sun Q."/>
            <person name="Zhou Y."/>
        </authorList>
    </citation>
    <scope>NUCLEOTIDE SEQUENCE</scope>
    <source>
        <strain evidence="1">CGMCC 4.7299</strain>
    </source>
</reference>
<name>A0A8J3C3M3_9ACTN</name>
<accession>A0A8J3C3M3</accession>
<evidence type="ECO:0000313" key="1">
    <source>
        <dbReference type="EMBL" id="GGL12909.1"/>
    </source>
</evidence>
<comment type="caution">
    <text evidence="1">The sequence shown here is derived from an EMBL/GenBank/DDBJ whole genome shotgun (WGS) entry which is preliminary data.</text>
</comment>
<proteinExistence type="predicted"/>
<reference evidence="1" key="1">
    <citation type="journal article" date="2014" name="Int. J. Syst. Evol. Microbiol.">
        <title>Complete genome sequence of Corynebacterium casei LMG S-19264T (=DSM 44701T), isolated from a smear-ripened cheese.</title>
        <authorList>
            <consortium name="US DOE Joint Genome Institute (JGI-PGF)"/>
            <person name="Walter F."/>
            <person name="Albersmeier A."/>
            <person name="Kalinowski J."/>
            <person name="Ruckert C."/>
        </authorList>
    </citation>
    <scope>NUCLEOTIDE SEQUENCE</scope>
    <source>
        <strain evidence="1">CGMCC 4.7299</strain>
    </source>
</reference>
<dbReference type="AlphaFoldDB" id="A0A8J3C3M3"/>
<sequence>MSLPPSERSQARLDAAHLRRLSDLAEQDHEYFTRDDGRPEYRNRRLLVALGQGAALHYLDRRTGIKDLDLWTFYAAVPGRRFPADKRETHADFGESDLGRQRYDLDAARNQRERSRFQTWQNYSGRRVDFMLRSLPVPPDAVIEDAVAAVQRWLAQGAATNARHKPTPWHLAKKAMILVWPHERAGDQLWPRP</sequence>
<keyword evidence="2" id="KW-1185">Reference proteome</keyword>